<dbReference type="Pfam" id="PF01769">
    <property type="entry name" value="MgtE"/>
    <property type="match status" value="2"/>
</dbReference>
<comment type="similarity">
    <text evidence="2 9">Belongs to the SLC41A transporter family.</text>
</comment>
<feature type="transmembrane region" description="Helical" evidence="9">
    <location>
        <begin position="141"/>
        <end position="162"/>
    </location>
</feature>
<comment type="subcellular location">
    <subcellularLocation>
        <location evidence="1 9">Membrane</location>
        <topology evidence="1 9">Multi-pass membrane protein</topology>
    </subcellularLocation>
</comment>
<evidence type="ECO:0000256" key="8">
    <source>
        <dbReference type="ARBA" id="ARBA00023136"/>
    </source>
</evidence>
<keyword evidence="8 9" id="KW-0472">Membrane</keyword>
<evidence type="ECO:0000259" key="11">
    <source>
        <dbReference type="Pfam" id="PF01769"/>
    </source>
</evidence>
<feature type="transmembrane region" description="Helical" evidence="9">
    <location>
        <begin position="216"/>
        <end position="239"/>
    </location>
</feature>
<dbReference type="GeneID" id="110204923"/>
<dbReference type="GO" id="GO:0008324">
    <property type="term" value="F:monoatomic cation transmembrane transporter activity"/>
    <property type="evidence" value="ECO:0007669"/>
    <property type="project" value="UniProtKB-UniRule"/>
</dbReference>
<feature type="domain" description="SLC41A/MgtE integral membrane" evidence="11">
    <location>
        <begin position="313"/>
        <end position="456"/>
    </location>
</feature>
<feature type="compositionally biased region" description="Basic and acidic residues" evidence="10">
    <location>
        <begin position="1"/>
        <end position="13"/>
    </location>
</feature>
<dbReference type="KEGG" id="pcw:110204923"/>
<dbReference type="SUPFAM" id="SSF161093">
    <property type="entry name" value="MgtE membrane domain-like"/>
    <property type="match status" value="2"/>
</dbReference>
<feature type="transmembrane region" description="Helical" evidence="9">
    <location>
        <begin position="397"/>
        <end position="419"/>
    </location>
</feature>
<dbReference type="RefSeq" id="XP_020836811.1">
    <property type="nucleotide sequence ID" value="XM_020981152.1"/>
</dbReference>
<dbReference type="InterPro" id="IPR006667">
    <property type="entry name" value="SLC41_membr_dom"/>
</dbReference>
<dbReference type="Proteomes" id="UP000515140">
    <property type="component" value="Unplaced"/>
</dbReference>
<feature type="transmembrane region" description="Helical" evidence="9">
    <location>
        <begin position="371"/>
        <end position="390"/>
    </location>
</feature>
<evidence type="ECO:0000256" key="3">
    <source>
        <dbReference type="ARBA" id="ARBA00022448"/>
    </source>
</evidence>
<name>A0A6P5JWZ1_PHACI</name>
<dbReference type="Gene3D" id="1.10.357.20">
    <property type="entry name" value="SLC41 divalent cation transporters, integral membrane domain"/>
    <property type="match status" value="2"/>
</dbReference>
<dbReference type="RefSeq" id="XP_020836812.1">
    <property type="nucleotide sequence ID" value="XM_020981153.1"/>
</dbReference>
<comment type="function">
    <text evidence="9">Acts as a magnesium transporter.</text>
</comment>
<dbReference type="InterPro" id="IPR036739">
    <property type="entry name" value="SLC41_membr_dom_sf"/>
</dbReference>
<organism evidence="12 13">
    <name type="scientific">Phascolarctos cinereus</name>
    <name type="common">Koala</name>
    <dbReference type="NCBI Taxonomy" id="38626"/>
    <lineage>
        <taxon>Eukaryota</taxon>
        <taxon>Metazoa</taxon>
        <taxon>Chordata</taxon>
        <taxon>Craniata</taxon>
        <taxon>Vertebrata</taxon>
        <taxon>Euteleostomi</taxon>
        <taxon>Mammalia</taxon>
        <taxon>Metatheria</taxon>
        <taxon>Diprotodontia</taxon>
        <taxon>Phascolarctidae</taxon>
        <taxon>Phascolarctos</taxon>
    </lineage>
</organism>
<evidence type="ECO:0000256" key="9">
    <source>
        <dbReference type="RuleBase" id="RU369007"/>
    </source>
</evidence>
<keyword evidence="3 9" id="KW-0813">Transport</keyword>
<dbReference type="CTD" id="54946"/>
<evidence type="ECO:0000313" key="12">
    <source>
        <dbReference type="Proteomes" id="UP000515140"/>
    </source>
</evidence>
<evidence type="ECO:0000256" key="1">
    <source>
        <dbReference type="ARBA" id="ARBA00004141"/>
    </source>
</evidence>
<protein>
    <recommendedName>
        <fullName evidence="9">Solute carrier family 41 member</fullName>
    </recommendedName>
</protein>
<dbReference type="PANTHER" id="PTHR16228:SF22">
    <property type="entry name" value="SOLUTE CARRIER FAMILY 41 MEMBER 3"/>
    <property type="match status" value="1"/>
</dbReference>
<dbReference type="GO" id="GO:0015693">
    <property type="term" value="P:magnesium ion transport"/>
    <property type="evidence" value="ECO:0007669"/>
    <property type="project" value="UniProtKB-ARBA"/>
</dbReference>
<feature type="transmembrane region" description="Helical" evidence="9">
    <location>
        <begin position="439"/>
        <end position="460"/>
    </location>
</feature>
<reference evidence="13 14" key="1">
    <citation type="submission" date="2025-04" db="UniProtKB">
        <authorList>
            <consortium name="RefSeq"/>
        </authorList>
    </citation>
    <scope>IDENTIFICATION</scope>
    <source>
        <tissue evidence="13 14">Spleen</tissue>
    </source>
</reference>
<feature type="transmembrane region" description="Helical" evidence="9">
    <location>
        <begin position="174"/>
        <end position="204"/>
    </location>
</feature>
<proteinExistence type="inferred from homology"/>
<keyword evidence="12" id="KW-1185">Reference proteome</keyword>
<feature type="domain" description="SLC41A/MgtE integral membrane" evidence="11">
    <location>
        <begin position="100"/>
        <end position="233"/>
    </location>
</feature>
<evidence type="ECO:0000256" key="7">
    <source>
        <dbReference type="ARBA" id="ARBA00023065"/>
    </source>
</evidence>
<feature type="transmembrane region" description="Helical" evidence="9">
    <location>
        <begin position="278"/>
        <end position="297"/>
    </location>
</feature>
<sequence length="480" mass="52834">MRGEEARQRRKEGQLGTEEQPLSRAESPGQPLADTVPWTSPERHLVDAKKPREETALIVGRQVVVPFVLAGMGMTMAGMLLDYIQHWTVFVEIKELLILVPPLLGLKGNLEMTLACRLSTAANTGKFDDPQQQQTMISSNLALIQVQATVVGLLAAVVALTLEAISGQKLELSHIGVLCASSMVTAFMAAMFLGILMICVVLGAQKMGINPDNISTPIAAMLGDFVSLCILAGTSSILYRYIDLYYLFPVICFFFFSLIPIWIFIIKKSPTITEVLKTGWFPIITAMLISSLGGLIFTKSITEQKINLMAVFTPVINGVGGNLVSIQASRISTYLYSWSSPGVLPHNMRSFFPDPGSTFCSSEINSVSARVLLFLVIPGHLTFLSFIYMMEKGEMEINLLFVVFYLVASLTQVLILLYLAEIMVRLVWRRSQDPDSHCIPYLTGMGDLLGTGLLSLCFLLDSFFINLHLRNPNIVEPGPP</sequence>
<evidence type="ECO:0000256" key="10">
    <source>
        <dbReference type="SAM" id="MobiDB-lite"/>
    </source>
</evidence>
<feature type="region of interest" description="Disordered" evidence="10">
    <location>
        <begin position="1"/>
        <end position="42"/>
    </location>
</feature>
<keyword evidence="5 9" id="KW-0460">Magnesium</keyword>
<comment type="caution">
    <text evidence="9">Lacks conserved residue(s) required for the propagation of feature annotation.</text>
</comment>
<keyword evidence="7 9" id="KW-0406">Ion transport</keyword>
<accession>A0A6P5JWZ1</accession>
<evidence type="ECO:0000256" key="6">
    <source>
        <dbReference type="ARBA" id="ARBA00022989"/>
    </source>
</evidence>
<dbReference type="GO" id="GO:0022890">
    <property type="term" value="F:inorganic cation transmembrane transporter activity"/>
    <property type="evidence" value="ECO:0007669"/>
    <property type="project" value="UniProtKB-UniRule"/>
</dbReference>
<dbReference type="InterPro" id="IPR045349">
    <property type="entry name" value="SLC41A1-3"/>
</dbReference>
<feature type="transmembrane region" description="Helical" evidence="9">
    <location>
        <begin position="245"/>
        <end position="266"/>
    </location>
</feature>
<keyword evidence="4 9" id="KW-0812">Transmembrane</keyword>
<evidence type="ECO:0000313" key="14">
    <source>
        <dbReference type="RefSeq" id="XP_020836812.1"/>
    </source>
</evidence>
<evidence type="ECO:0000256" key="2">
    <source>
        <dbReference type="ARBA" id="ARBA00009749"/>
    </source>
</evidence>
<evidence type="ECO:0000256" key="5">
    <source>
        <dbReference type="ARBA" id="ARBA00022842"/>
    </source>
</evidence>
<keyword evidence="6 9" id="KW-1133">Transmembrane helix</keyword>
<evidence type="ECO:0000256" key="4">
    <source>
        <dbReference type="ARBA" id="ARBA00022692"/>
    </source>
</evidence>
<dbReference type="AlphaFoldDB" id="A0A6P5JWZ1"/>
<gene>
    <name evidence="13 14" type="primary">SLC41A3</name>
</gene>
<dbReference type="FunFam" id="1.10.357.20:FF:000001">
    <property type="entry name" value="Solute carrier family 41 member 2"/>
    <property type="match status" value="1"/>
</dbReference>
<evidence type="ECO:0000313" key="13">
    <source>
        <dbReference type="RefSeq" id="XP_020836811.1"/>
    </source>
</evidence>
<dbReference type="FunFam" id="1.10.357.20:FF:000002">
    <property type="entry name" value="Solute carrier family 41, member 2"/>
    <property type="match status" value="1"/>
</dbReference>
<dbReference type="PANTHER" id="PTHR16228">
    <property type="entry name" value="DIVALENT CATION TRANSPORTER SOLUTE CARRIER FAMILY 41"/>
    <property type="match status" value="1"/>
</dbReference>
<dbReference type="GO" id="GO:0005886">
    <property type="term" value="C:plasma membrane"/>
    <property type="evidence" value="ECO:0007669"/>
    <property type="project" value="TreeGrafter"/>
</dbReference>